<sequence>MKRSLIAAGAAAAALALGLAGCAGTGSSSSGSGTAGSTTLRVAVWNLQQTPEFGALFSAFEKANPSITIQPVDILAANYEDKITTMLAGGDTTDIITVKNLTDYAGYAQKKQLVDVADVVKGLPTADIPATESYKTGSAYYAVPYRQDFSVLYYNKKMFADAGVADPENLTWDEFAADAAKLTTGDGADKVYGAYIHTWNSMVQGYAAAQQDESYDKPDYSWMADQYKLTLGMQKAGTIMDWATANSQQVQYKDMFEKGKAAMVPMGTWLIAPLLADTKAGTTDVDWGIAPIPQLKSGTKITTMGGPTGFGINKNSKNTAAAEKFLAFAAGPEGAKAVAAVGIVPAYHSDEITKQYFGLDGMPSDALSKTAFDPDVIRPDGPTGTNAAAIGTILNQEHQLIMTGSSSVADATAEMASRVKSDVLHQ</sequence>
<protein>
    <submittedName>
        <fullName evidence="7">Multiple sugar transport system substrate-binding protein</fullName>
    </submittedName>
</protein>
<dbReference type="AlphaFoldDB" id="A0A7W4UYD0"/>
<gene>
    <name evidence="7" type="ORF">FHX33_003309</name>
</gene>
<evidence type="ECO:0000256" key="6">
    <source>
        <dbReference type="SAM" id="SignalP"/>
    </source>
</evidence>
<reference evidence="7 8" key="1">
    <citation type="submission" date="2020-08" db="EMBL/GenBank/DDBJ databases">
        <title>Sequencing the genomes of 1000 actinobacteria strains.</title>
        <authorList>
            <person name="Klenk H.-P."/>
        </authorList>
    </citation>
    <scope>NUCLEOTIDE SEQUENCE [LARGE SCALE GENOMIC DNA]</scope>
    <source>
        <strain evidence="7 8">DSM 20146</strain>
    </source>
</reference>
<dbReference type="Pfam" id="PF01547">
    <property type="entry name" value="SBP_bac_1"/>
    <property type="match status" value="1"/>
</dbReference>
<keyword evidence="8" id="KW-1185">Reference proteome</keyword>
<dbReference type="PANTHER" id="PTHR43649:SF33">
    <property type="entry name" value="POLYGALACTURONAN_RHAMNOGALACTURONAN-BINDING PROTEIN YTCQ"/>
    <property type="match status" value="1"/>
</dbReference>
<feature type="signal peptide" evidence="6">
    <location>
        <begin position="1"/>
        <end position="22"/>
    </location>
</feature>
<comment type="caution">
    <text evidence="7">The sequence shown here is derived from an EMBL/GenBank/DDBJ whole genome shotgun (WGS) entry which is preliminary data.</text>
</comment>
<keyword evidence="4" id="KW-0564">Palmitate</keyword>
<dbReference type="InterPro" id="IPR050490">
    <property type="entry name" value="Bact_solute-bd_prot1"/>
</dbReference>
<evidence type="ECO:0000256" key="1">
    <source>
        <dbReference type="ARBA" id="ARBA00022475"/>
    </source>
</evidence>
<dbReference type="Gene3D" id="3.40.190.10">
    <property type="entry name" value="Periplasmic binding protein-like II"/>
    <property type="match status" value="1"/>
</dbReference>
<keyword evidence="7" id="KW-0762">Sugar transport</keyword>
<accession>A0A7W4UYD0</accession>
<dbReference type="CDD" id="cd13585">
    <property type="entry name" value="PBP2_TMBP_like"/>
    <property type="match status" value="1"/>
</dbReference>
<dbReference type="EMBL" id="JACHVP010000004">
    <property type="protein sequence ID" value="MBB2968533.1"/>
    <property type="molecule type" value="Genomic_DNA"/>
</dbReference>
<keyword evidence="3" id="KW-0472">Membrane</keyword>
<keyword evidence="1" id="KW-1003">Cell membrane</keyword>
<keyword evidence="7" id="KW-0813">Transport</keyword>
<organism evidence="7 8">
    <name type="scientific">Leifsonia aquatica</name>
    <name type="common">Corynebacterium aquaticum</name>
    <dbReference type="NCBI Taxonomy" id="144185"/>
    <lineage>
        <taxon>Bacteria</taxon>
        <taxon>Bacillati</taxon>
        <taxon>Actinomycetota</taxon>
        <taxon>Actinomycetes</taxon>
        <taxon>Micrococcales</taxon>
        <taxon>Microbacteriaceae</taxon>
        <taxon>Leifsonia</taxon>
    </lineage>
</organism>
<evidence type="ECO:0000256" key="2">
    <source>
        <dbReference type="ARBA" id="ARBA00022729"/>
    </source>
</evidence>
<evidence type="ECO:0000313" key="8">
    <source>
        <dbReference type="Proteomes" id="UP000538196"/>
    </source>
</evidence>
<keyword evidence="5" id="KW-0449">Lipoprotein</keyword>
<name>A0A7W4UYD0_LEIAQ</name>
<evidence type="ECO:0000256" key="4">
    <source>
        <dbReference type="ARBA" id="ARBA00023139"/>
    </source>
</evidence>
<evidence type="ECO:0000256" key="5">
    <source>
        <dbReference type="ARBA" id="ARBA00023288"/>
    </source>
</evidence>
<dbReference type="RefSeq" id="WP_183428735.1">
    <property type="nucleotide sequence ID" value="NZ_JACHVP010000004.1"/>
</dbReference>
<dbReference type="PROSITE" id="PS51257">
    <property type="entry name" value="PROKAR_LIPOPROTEIN"/>
    <property type="match status" value="1"/>
</dbReference>
<dbReference type="InterPro" id="IPR006059">
    <property type="entry name" value="SBP"/>
</dbReference>
<evidence type="ECO:0000256" key="3">
    <source>
        <dbReference type="ARBA" id="ARBA00023136"/>
    </source>
</evidence>
<feature type="chain" id="PRO_5039216132" evidence="6">
    <location>
        <begin position="23"/>
        <end position="426"/>
    </location>
</feature>
<dbReference type="PANTHER" id="PTHR43649">
    <property type="entry name" value="ARABINOSE-BINDING PROTEIN-RELATED"/>
    <property type="match status" value="1"/>
</dbReference>
<proteinExistence type="predicted"/>
<evidence type="ECO:0000313" key="7">
    <source>
        <dbReference type="EMBL" id="MBB2968533.1"/>
    </source>
</evidence>
<dbReference type="Proteomes" id="UP000538196">
    <property type="component" value="Unassembled WGS sequence"/>
</dbReference>
<keyword evidence="2 6" id="KW-0732">Signal</keyword>
<dbReference type="SUPFAM" id="SSF53850">
    <property type="entry name" value="Periplasmic binding protein-like II"/>
    <property type="match status" value="1"/>
</dbReference>